<proteinExistence type="predicted"/>
<gene>
    <name evidence="3" type="ORF">GUJ93_ZPchr0030g33472</name>
</gene>
<evidence type="ECO:0000313" key="3">
    <source>
        <dbReference type="EMBL" id="KAG8039373.1"/>
    </source>
</evidence>
<keyword evidence="2" id="KW-0812">Transmembrane</keyword>
<feature type="region of interest" description="Disordered" evidence="1">
    <location>
        <begin position="29"/>
        <end position="62"/>
    </location>
</feature>
<sequence>MIVNQHYPEVLDVGVEQGLRGAAVRDYRSHRARSPRLPRRTAVGGSSGLRASTRRSREGASRAAAPLARCAVHVREVRPRVRDSTVRHSGLGLGARALSVLGSWLAATCLAAGALLPSLLGVLAAVVLPGLLLGLGSWGDQEMADGDLGTGVLGIWGRTGEAENGRWMGGWVDSR</sequence>
<keyword evidence="2" id="KW-1133">Transmembrane helix</keyword>
<feature type="transmembrane region" description="Helical" evidence="2">
    <location>
        <begin position="90"/>
        <end position="113"/>
    </location>
</feature>
<accession>A0A8J5QRT9</accession>
<evidence type="ECO:0000256" key="2">
    <source>
        <dbReference type="SAM" id="Phobius"/>
    </source>
</evidence>
<organism evidence="3 4">
    <name type="scientific">Zizania palustris</name>
    <name type="common">Northern wild rice</name>
    <dbReference type="NCBI Taxonomy" id="103762"/>
    <lineage>
        <taxon>Eukaryota</taxon>
        <taxon>Viridiplantae</taxon>
        <taxon>Streptophyta</taxon>
        <taxon>Embryophyta</taxon>
        <taxon>Tracheophyta</taxon>
        <taxon>Spermatophyta</taxon>
        <taxon>Magnoliopsida</taxon>
        <taxon>Liliopsida</taxon>
        <taxon>Poales</taxon>
        <taxon>Poaceae</taxon>
        <taxon>BOP clade</taxon>
        <taxon>Oryzoideae</taxon>
        <taxon>Oryzeae</taxon>
        <taxon>Zizaniinae</taxon>
        <taxon>Zizania</taxon>
    </lineage>
</organism>
<protein>
    <submittedName>
        <fullName evidence="3">Uncharacterized protein</fullName>
    </submittedName>
</protein>
<keyword evidence="4" id="KW-1185">Reference proteome</keyword>
<dbReference type="Proteomes" id="UP000729402">
    <property type="component" value="Unassembled WGS sequence"/>
</dbReference>
<feature type="compositionally biased region" description="Basic residues" evidence="1">
    <location>
        <begin position="30"/>
        <end position="39"/>
    </location>
</feature>
<comment type="caution">
    <text evidence="3">The sequence shown here is derived from an EMBL/GenBank/DDBJ whole genome shotgun (WGS) entry which is preliminary data.</text>
</comment>
<evidence type="ECO:0000313" key="4">
    <source>
        <dbReference type="Proteomes" id="UP000729402"/>
    </source>
</evidence>
<feature type="transmembrane region" description="Helical" evidence="2">
    <location>
        <begin position="119"/>
        <end position="138"/>
    </location>
</feature>
<keyword evidence="2" id="KW-0472">Membrane</keyword>
<reference evidence="3" key="2">
    <citation type="submission" date="2021-02" db="EMBL/GenBank/DDBJ databases">
        <authorList>
            <person name="Kimball J.A."/>
            <person name="Haas M.W."/>
            <person name="Macchietto M."/>
            <person name="Kono T."/>
            <person name="Duquette J."/>
            <person name="Shao M."/>
        </authorList>
    </citation>
    <scope>NUCLEOTIDE SEQUENCE</scope>
    <source>
        <tissue evidence="3">Fresh leaf tissue</tissue>
    </source>
</reference>
<dbReference type="EMBL" id="JAAALK010001904">
    <property type="protein sequence ID" value="KAG8039373.1"/>
    <property type="molecule type" value="Genomic_DNA"/>
</dbReference>
<name>A0A8J5QRT9_ZIZPA</name>
<dbReference type="AlphaFoldDB" id="A0A8J5QRT9"/>
<reference evidence="3" key="1">
    <citation type="journal article" date="2021" name="bioRxiv">
        <title>Whole Genome Assembly and Annotation of Northern Wild Rice, Zizania palustris L., Supports a Whole Genome Duplication in the Zizania Genus.</title>
        <authorList>
            <person name="Haas M."/>
            <person name="Kono T."/>
            <person name="Macchietto M."/>
            <person name="Millas R."/>
            <person name="McGilp L."/>
            <person name="Shao M."/>
            <person name="Duquette J."/>
            <person name="Hirsch C.N."/>
            <person name="Kimball J."/>
        </authorList>
    </citation>
    <scope>NUCLEOTIDE SEQUENCE</scope>
    <source>
        <tissue evidence="3">Fresh leaf tissue</tissue>
    </source>
</reference>
<evidence type="ECO:0000256" key="1">
    <source>
        <dbReference type="SAM" id="MobiDB-lite"/>
    </source>
</evidence>